<dbReference type="GO" id="GO:0070481">
    <property type="term" value="P:nuclear-transcribed mRNA catabolic process, non-stop decay"/>
    <property type="evidence" value="ECO:0007669"/>
    <property type="project" value="InterPro"/>
</dbReference>
<comment type="function">
    <text evidence="6">Component of the Pelota-HBS1L complex, a complex that recognizes stalled ribosomes and triggers the No-Go Decay (NGD) pathway. In the Pelota-HBS1L complex, pelo recognizes ribosomes stalled at the 3' end of an mRNA and engages stalled ribosomes by destabilizing mRNA in the mRNA channel.</text>
</comment>
<dbReference type="InterPro" id="IPR042226">
    <property type="entry name" value="eFR1_2_sf"/>
</dbReference>
<accession>A0A6B9V4B9</accession>
<dbReference type="Gene3D" id="3.30.420.60">
    <property type="entry name" value="eRF1 domain 2"/>
    <property type="match status" value="1"/>
</dbReference>
<dbReference type="InterPro" id="IPR005142">
    <property type="entry name" value="eRF1_3"/>
</dbReference>
<dbReference type="Gene3D" id="3.30.1330.30">
    <property type="match status" value="1"/>
</dbReference>
<reference evidence="8 9" key="1">
    <citation type="submission" date="2020-01" db="EMBL/GenBank/DDBJ databases">
        <title>Genome sequence of Arachis hypogaea, cultivar Shitouqi.</title>
        <authorList>
            <person name="Zhuang W."/>
            <person name="Chen H."/>
            <person name="Varshney R."/>
            <person name="Wang D."/>
            <person name="Ming R."/>
        </authorList>
    </citation>
    <scope>NUCLEOTIDE SEQUENCE [LARGE SCALE GENOMIC DNA]</scope>
    <source>
        <tissue evidence="8">Young leaf</tissue>
    </source>
</reference>
<dbReference type="GO" id="GO:0005737">
    <property type="term" value="C:cytoplasm"/>
    <property type="evidence" value="ECO:0007669"/>
    <property type="project" value="UniProtKB-SubCell"/>
</dbReference>
<keyword evidence="4 6" id="KW-0963">Cytoplasm</keyword>
<dbReference type="GO" id="GO:0046872">
    <property type="term" value="F:metal ion binding"/>
    <property type="evidence" value="ECO:0007669"/>
    <property type="project" value="UniProtKB-KW"/>
</dbReference>
<dbReference type="InterPro" id="IPR038069">
    <property type="entry name" value="Pelota/DOM34_N"/>
</dbReference>
<dbReference type="InterPro" id="IPR029064">
    <property type="entry name" value="Ribosomal_eL30-like_sf"/>
</dbReference>
<dbReference type="SMART" id="SM01194">
    <property type="entry name" value="eRF1_1"/>
    <property type="match status" value="1"/>
</dbReference>
<dbReference type="InterPro" id="IPR005140">
    <property type="entry name" value="eRF1_Pelota-like_N"/>
</dbReference>
<evidence type="ECO:0000256" key="3">
    <source>
        <dbReference type="ARBA" id="ARBA00009504"/>
    </source>
</evidence>
<dbReference type="Proteomes" id="UP000464620">
    <property type="component" value="Chromosome B09"/>
</dbReference>
<evidence type="ECO:0000313" key="8">
    <source>
        <dbReference type="EMBL" id="QHN76197.1"/>
    </source>
</evidence>
<feature type="domain" description="eRF1/Pelota-like N-terminal" evidence="7">
    <location>
        <begin position="1"/>
        <end position="131"/>
    </location>
</feature>
<proteinExistence type="inferred from homology"/>
<evidence type="ECO:0000256" key="4">
    <source>
        <dbReference type="ARBA" id="ARBA00022490"/>
    </source>
</evidence>
<dbReference type="SUPFAM" id="SSF159065">
    <property type="entry name" value="Dom34/Pelota N-terminal domain-like"/>
    <property type="match status" value="1"/>
</dbReference>
<dbReference type="Gene3D" id="2.30.30.870">
    <property type="entry name" value="Pelota, domain A"/>
    <property type="match status" value="1"/>
</dbReference>
<dbReference type="EMBL" id="CP031001">
    <property type="protein sequence ID" value="QHN76197.1"/>
    <property type="molecule type" value="Genomic_DNA"/>
</dbReference>
<dbReference type="InterPro" id="IPR058547">
    <property type="entry name" value="Pelota_N"/>
</dbReference>
<dbReference type="FunFam" id="2.30.30.870:FF:000002">
    <property type="entry name" value="Protein pelota homolog"/>
    <property type="match status" value="1"/>
</dbReference>
<evidence type="ECO:0000256" key="2">
    <source>
        <dbReference type="ARBA" id="ARBA00004496"/>
    </source>
</evidence>
<evidence type="ECO:0000256" key="1">
    <source>
        <dbReference type="ARBA" id="ARBA00001968"/>
    </source>
</evidence>
<name>A0A6B9V4B9_ARAHY</name>
<evidence type="ECO:0000259" key="7">
    <source>
        <dbReference type="SMART" id="SM01194"/>
    </source>
</evidence>
<dbReference type="FunFam" id="3.30.1330.30:FF:000008">
    <property type="entry name" value="Protein pelota homolog"/>
    <property type="match status" value="1"/>
</dbReference>
<dbReference type="GO" id="GO:0032790">
    <property type="term" value="P:ribosome disassembly"/>
    <property type="evidence" value="ECO:0007669"/>
    <property type="project" value="TreeGrafter"/>
</dbReference>
<comment type="similarity">
    <text evidence="3 6">Belongs to the eukaryotic release factor 1 family. Pelota subfamily.</text>
</comment>
<evidence type="ECO:0000313" key="9">
    <source>
        <dbReference type="Proteomes" id="UP000464620"/>
    </source>
</evidence>
<dbReference type="GO" id="GO:0070651">
    <property type="term" value="P:nonfunctional rRNA decay"/>
    <property type="evidence" value="ECO:0007669"/>
    <property type="project" value="TreeGrafter"/>
</dbReference>
<dbReference type="Pfam" id="PF26356">
    <property type="entry name" value="Pelota_N"/>
    <property type="match status" value="1"/>
</dbReference>
<organism evidence="8 9">
    <name type="scientific">Arachis hypogaea</name>
    <name type="common">Peanut</name>
    <dbReference type="NCBI Taxonomy" id="3818"/>
    <lineage>
        <taxon>Eukaryota</taxon>
        <taxon>Viridiplantae</taxon>
        <taxon>Streptophyta</taxon>
        <taxon>Embryophyta</taxon>
        <taxon>Tracheophyta</taxon>
        <taxon>Spermatophyta</taxon>
        <taxon>Magnoliopsida</taxon>
        <taxon>eudicotyledons</taxon>
        <taxon>Gunneridae</taxon>
        <taxon>Pentapetalae</taxon>
        <taxon>rosids</taxon>
        <taxon>fabids</taxon>
        <taxon>Fabales</taxon>
        <taxon>Fabaceae</taxon>
        <taxon>Papilionoideae</taxon>
        <taxon>50 kb inversion clade</taxon>
        <taxon>dalbergioids sensu lato</taxon>
        <taxon>Dalbergieae</taxon>
        <taxon>Pterocarpus clade</taxon>
        <taxon>Arachis</taxon>
    </lineage>
</organism>
<dbReference type="SUPFAM" id="SSF55315">
    <property type="entry name" value="L30e-like"/>
    <property type="match status" value="1"/>
</dbReference>
<dbReference type="NCBIfam" id="TIGR00111">
    <property type="entry name" value="pelota"/>
    <property type="match status" value="1"/>
</dbReference>
<dbReference type="InterPro" id="IPR004405">
    <property type="entry name" value="TF_pelota"/>
</dbReference>
<sequence length="383" mass="42874">MKLKEKEFAVNQMGRVIIIPEESDDLWILYNIINPGDYVTSDTSRKVHHQLHDGKNTTASRVRLSVHLKVTGRDFDKDSSTLHVTGRNLEPNGYVAVGSFHTLTLECNKPFELHKKIWKHDVVEALQERENHEVCPDAELAVTLFQQDHAEIYLIEKGVTAMVSKVETSSSGTAGRKSSSSSPSSNTKNVFFREVFSAFIKHVDLNKVKNTVIASEDLKKDKFRRFMISEAKRMKMRSVEENIGRIVVAAGGGCNGDLKDLLGESTVMDLMKDSKVGLQIRALRKVWDMVSSDSDRACYGLKSVENAQEMGAIETLLISDELYRNDEVATRKRYDCLVKAVKNSGGDALVYSSMHVLAEQLQQLTGVAAILRFPLPAFDDDAY</sequence>
<dbReference type="AlphaFoldDB" id="A0A6B9V4B9"/>
<evidence type="ECO:0000256" key="6">
    <source>
        <dbReference type="RuleBase" id="RU362019"/>
    </source>
</evidence>
<dbReference type="GO" id="GO:0071025">
    <property type="term" value="P:RNA surveillance"/>
    <property type="evidence" value="ECO:0007669"/>
    <property type="project" value="InterPro"/>
</dbReference>
<keyword evidence="5 6" id="KW-0479">Metal-binding</keyword>
<dbReference type="Pfam" id="PF03465">
    <property type="entry name" value="eRF1_3"/>
    <property type="match status" value="1"/>
</dbReference>
<dbReference type="PANTHER" id="PTHR10853">
    <property type="entry name" value="PELOTA"/>
    <property type="match status" value="1"/>
</dbReference>
<protein>
    <recommendedName>
        <fullName evidence="6">Protein pelota homolog</fullName>
    </recommendedName>
</protein>
<dbReference type="GO" id="GO:0070966">
    <property type="term" value="P:nuclear-transcribed mRNA catabolic process, no-go decay"/>
    <property type="evidence" value="ECO:0007669"/>
    <property type="project" value="InterPro"/>
</dbReference>
<comment type="cofactor">
    <cofactor evidence="1 6">
        <name>a divalent metal cation</name>
        <dbReference type="ChEBI" id="CHEBI:60240"/>
    </cofactor>
</comment>
<comment type="subcellular location">
    <subcellularLocation>
        <location evidence="2 6">Cytoplasm</location>
    </subcellularLocation>
</comment>
<dbReference type="SUPFAM" id="SSF53137">
    <property type="entry name" value="Translational machinery components"/>
    <property type="match status" value="1"/>
</dbReference>
<dbReference type="PANTHER" id="PTHR10853:SF3">
    <property type="entry name" value="EUKARYOTIC RELEASE FACTOR 1 (ERF1) FAMILY PROTEIN"/>
    <property type="match status" value="1"/>
</dbReference>
<evidence type="ECO:0000256" key="5">
    <source>
        <dbReference type="ARBA" id="ARBA00022723"/>
    </source>
</evidence>
<gene>
    <name evidence="8" type="ORF">DS421_19g641760</name>
</gene>